<gene>
    <name evidence="3" type="ORF">FF36_00384</name>
</gene>
<dbReference type="SUPFAM" id="SSF52200">
    <property type="entry name" value="Toll/Interleukin receptor TIR domain"/>
    <property type="match status" value="1"/>
</dbReference>
<dbReference type="InterPro" id="IPR000157">
    <property type="entry name" value="TIR_dom"/>
</dbReference>
<feature type="compositionally biased region" description="Pro residues" evidence="1">
    <location>
        <begin position="69"/>
        <end position="84"/>
    </location>
</feature>
<accession>A0A0D8BMA6</accession>
<protein>
    <submittedName>
        <fullName evidence="3">TIR domain</fullName>
    </submittedName>
</protein>
<reference evidence="3 4" key="2">
    <citation type="journal article" date="2016" name="Genome Announc.">
        <title>Permanent Draft Genome Sequences for Two Variants of Frankia sp. Strain CpI1, the First Frankia Strain Isolated from Root Nodules of Comptonia peregrina.</title>
        <authorList>
            <person name="Oshone R."/>
            <person name="Hurst S.G.IV."/>
            <person name="Abebe-Akele F."/>
            <person name="Simpson S."/>
            <person name="Morris K."/>
            <person name="Thomas W.K."/>
            <person name="Tisa L.S."/>
        </authorList>
    </citation>
    <scope>NUCLEOTIDE SEQUENCE [LARGE SCALE GENOMIC DNA]</scope>
    <source>
        <strain evidence="4">CpI1-S</strain>
    </source>
</reference>
<organism evidence="3 4">
    <name type="scientific">Frankia torreyi</name>
    <dbReference type="NCBI Taxonomy" id="1856"/>
    <lineage>
        <taxon>Bacteria</taxon>
        <taxon>Bacillati</taxon>
        <taxon>Actinomycetota</taxon>
        <taxon>Actinomycetes</taxon>
        <taxon>Frankiales</taxon>
        <taxon>Frankiaceae</taxon>
        <taxon>Frankia</taxon>
    </lineage>
</organism>
<proteinExistence type="predicted"/>
<evidence type="ECO:0000313" key="3">
    <source>
        <dbReference type="EMBL" id="KJE25251.1"/>
    </source>
</evidence>
<keyword evidence="4" id="KW-1185">Reference proteome</keyword>
<evidence type="ECO:0000259" key="2">
    <source>
        <dbReference type="Pfam" id="PF13676"/>
    </source>
</evidence>
<feature type="compositionally biased region" description="Low complexity" evidence="1">
    <location>
        <begin position="1"/>
        <end position="61"/>
    </location>
</feature>
<dbReference type="Proteomes" id="UP000032545">
    <property type="component" value="Unassembled WGS sequence"/>
</dbReference>
<sequence>MTTPRTRQARWWETARATTAQPIGRLAPAAVAALDPATDPAPAQDPAAGDPAAGDSAAGDPAGRDDDPPSPWPAPRVPADPPLAVPLPTPAALWGDVAGGPRRLRKTIFVSYVRPDLAWAQWIAWQLEEAGYPTLIEAWDFGAGTHPVDRLHQAATDALPTLAVLSTAYLACSDARAQWQSAWRHEAAGRRGALLIVRVEDCVRPGLLGQLGTVDLFALDRDTARRRLLAAVRGRRAKPAVEPPYPGLRGAAADCGGDGRGGPLATADRPPSPAWVREELRNAEALLAQGRPGQSAHRFTAIAERLAAAGPVDDPQWFTARFGLLRARDRQGDALDRGEQAEAADRCARLAEAARAVLGERHELVHSLLAYQQARMRHAPRRQP</sequence>
<name>A0A0D8BMA6_9ACTN</name>
<dbReference type="PATRIC" id="fig|1502723.3.peg.428"/>
<dbReference type="AlphaFoldDB" id="A0A0D8BMA6"/>
<evidence type="ECO:0000256" key="1">
    <source>
        <dbReference type="SAM" id="MobiDB-lite"/>
    </source>
</evidence>
<dbReference type="RefSeq" id="WP_063870310.1">
    <property type="nucleotide sequence ID" value="NZ_JYFN01000002.1"/>
</dbReference>
<dbReference type="Gene3D" id="3.40.50.10140">
    <property type="entry name" value="Toll/interleukin-1 receptor homology (TIR) domain"/>
    <property type="match status" value="1"/>
</dbReference>
<reference evidence="4" key="1">
    <citation type="submission" date="2015-02" db="EMBL/GenBank/DDBJ databases">
        <title>Draft Genome of Frankia sp. CpI1-S.</title>
        <authorList>
            <person name="Oshone R.T."/>
            <person name="Ngom M."/>
            <person name="Ghodhbane-Gtari F."/>
            <person name="Gtari M."/>
            <person name="Morris K."/>
            <person name="Thomas K."/>
            <person name="Sen A."/>
            <person name="Tisa L.S."/>
        </authorList>
    </citation>
    <scope>NUCLEOTIDE SEQUENCE [LARGE SCALE GENOMIC DNA]</scope>
    <source>
        <strain evidence="4">CpI1-S</strain>
    </source>
</reference>
<comment type="caution">
    <text evidence="3">The sequence shown here is derived from an EMBL/GenBank/DDBJ whole genome shotgun (WGS) entry which is preliminary data.</text>
</comment>
<dbReference type="GO" id="GO:0007165">
    <property type="term" value="P:signal transduction"/>
    <property type="evidence" value="ECO:0007669"/>
    <property type="project" value="InterPro"/>
</dbReference>
<dbReference type="InterPro" id="IPR035897">
    <property type="entry name" value="Toll_tir_struct_dom_sf"/>
</dbReference>
<dbReference type="Pfam" id="PF13676">
    <property type="entry name" value="TIR_2"/>
    <property type="match status" value="1"/>
</dbReference>
<evidence type="ECO:0000313" key="4">
    <source>
        <dbReference type="Proteomes" id="UP000032545"/>
    </source>
</evidence>
<feature type="region of interest" description="Disordered" evidence="1">
    <location>
        <begin position="1"/>
        <end position="84"/>
    </location>
</feature>
<dbReference type="EMBL" id="JYFN01000002">
    <property type="protein sequence ID" value="KJE25251.1"/>
    <property type="molecule type" value="Genomic_DNA"/>
</dbReference>
<feature type="domain" description="TIR" evidence="2">
    <location>
        <begin position="108"/>
        <end position="229"/>
    </location>
</feature>